<gene>
    <name evidence="2" type="primary">MUC20</name>
</gene>
<proteinExistence type="predicted"/>
<reference evidence="2" key="1">
    <citation type="submission" date="2025-08" db="UniProtKB">
        <authorList>
            <consortium name="RefSeq"/>
        </authorList>
    </citation>
    <scope>IDENTIFICATION</scope>
</reference>
<evidence type="ECO:0000313" key="1">
    <source>
        <dbReference type="Proteomes" id="UP000694863"/>
    </source>
</evidence>
<evidence type="ECO:0000313" key="2">
    <source>
        <dbReference type="RefSeq" id="XP_045143432.1"/>
    </source>
</evidence>
<dbReference type="RefSeq" id="XP_045143432.1">
    <property type="nucleotide sequence ID" value="XM_045287497.1"/>
</dbReference>
<organism evidence="1 2">
    <name type="scientific">Echinops telfairi</name>
    <name type="common">Lesser hedgehog tenrec</name>
    <dbReference type="NCBI Taxonomy" id="9371"/>
    <lineage>
        <taxon>Eukaryota</taxon>
        <taxon>Metazoa</taxon>
        <taxon>Chordata</taxon>
        <taxon>Craniata</taxon>
        <taxon>Vertebrata</taxon>
        <taxon>Euteleostomi</taxon>
        <taxon>Mammalia</taxon>
        <taxon>Eutheria</taxon>
        <taxon>Afrotheria</taxon>
        <taxon>Tenrecidae</taxon>
        <taxon>Tenrecinae</taxon>
        <taxon>Echinops</taxon>
    </lineage>
</organism>
<protein>
    <submittedName>
        <fullName evidence="2">Mucin-20 isoform X1</fullName>
    </submittedName>
</protein>
<accession>A0AC55CVA3</accession>
<dbReference type="Proteomes" id="UP000694863">
    <property type="component" value="Unplaced"/>
</dbReference>
<name>A0AC55CVA3_ECHTE</name>
<keyword evidence="1" id="KW-1185">Reference proteome</keyword>
<sequence>MGALCGLALPLFLFCWEAGVPGCSAAFSQKHLECWAVVSEKTGGAHIPLADARTSSEEAFRSTDVTEPSDHRPRETPPPSPGISAGIFASAASTSAAETRDTKTTSPTTVTLAKPIPSEFMVVTSPMETSAKSGSSSAVMEMTAAEAVRHSGHKGAIFDVLCTDDSSEEVNMISVDVSTLAGASAEAEALTLESSPSSDLALGTITIPLAREPEITAPAQAWVAYTIADIEVANCSVIEIEATAIISELSPTDGSPTKGVEGPSTLEIPALPDSTEAQSHVAETTTSVKTLPTAGTTEAGISGSPVPTSPTNSSTEREMAAKATSSHGTLLTVSTHSLEDTATFSVETTSHTAASEPTTVSAGVASAMGKATPSATASATVHSPVEVATIKNPTAPETFGTGSRTQRPLPTNRGPLPSSHPSSANSSRGADIALAKTSTRAETLKPSRTTRRKPPTAWARLTTKAPAGGDGGFLLLRLSVASPEDLTAPRGLARLMEQLRRELQTHMLPTQISLLRVRRS</sequence>